<keyword evidence="1" id="KW-0472">Membrane</keyword>
<dbReference type="AlphaFoldDB" id="A0A5R8LPX6"/>
<keyword evidence="1" id="KW-1133">Transmembrane helix</keyword>
<feature type="transmembrane region" description="Helical" evidence="1">
    <location>
        <begin position="15"/>
        <end position="33"/>
    </location>
</feature>
<comment type="caution">
    <text evidence="2">The sequence shown here is derived from an EMBL/GenBank/DDBJ whole genome shotgun (WGS) entry which is preliminary data.</text>
</comment>
<sequence>MRRSDEMEQKFMDTAAKYMYFITVLALVIYDILTSFQNITIGLIVALQPVGFGFIYEWHKHKADDTDREPRQFVVWGVVITAGLILIGLLGLIL</sequence>
<evidence type="ECO:0000256" key="1">
    <source>
        <dbReference type="SAM" id="Phobius"/>
    </source>
</evidence>
<dbReference type="RefSeq" id="WP_047105819.1">
    <property type="nucleotide sequence ID" value="NZ_CABMJL010000009.1"/>
</dbReference>
<reference evidence="2 3" key="1">
    <citation type="submission" date="2019-05" db="EMBL/GenBank/DDBJ databases">
        <title>Genome-based reclassification of Lactobacillus casei as Lactobacillus casei subsp. casei. subsp.nov., description of Lactobacillus casei subsp. zeae subsp. nov., and emended description of Lactobacillus casei.</title>
        <authorList>
            <person name="Huang C.-H."/>
        </authorList>
    </citation>
    <scope>NUCLEOTIDE SEQUENCE [LARGE SCALE GENOMIC DNA]</scope>
    <source>
        <strain evidence="2 3">CRBIP24.44</strain>
    </source>
</reference>
<evidence type="ECO:0000313" key="3">
    <source>
        <dbReference type="Proteomes" id="UP000309885"/>
    </source>
</evidence>
<organism evidence="2 3">
    <name type="scientific">Lacticaseibacillus zeae</name>
    <name type="common">Lactobacillus zeae</name>
    <dbReference type="NCBI Taxonomy" id="57037"/>
    <lineage>
        <taxon>Bacteria</taxon>
        <taxon>Bacillati</taxon>
        <taxon>Bacillota</taxon>
        <taxon>Bacilli</taxon>
        <taxon>Lactobacillales</taxon>
        <taxon>Lactobacillaceae</taxon>
        <taxon>Lacticaseibacillus</taxon>
    </lineage>
</organism>
<dbReference type="EMBL" id="VBWO01000006">
    <property type="protein sequence ID" value="TLF39297.1"/>
    <property type="molecule type" value="Genomic_DNA"/>
</dbReference>
<dbReference type="Proteomes" id="UP000309885">
    <property type="component" value="Unassembled WGS sequence"/>
</dbReference>
<keyword evidence="1" id="KW-0812">Transmembrane</keyword>
<dbReference type="GeneID" id="93268639"/>
<evidence type="ECO:0000313" key="2">
    <source>
        <dbReference type="EMBL" id="TLF39297.1"/>
    </source>
</evidence>
<proteinExistence type="predicted"/>
<gene>
    <name evidence="2" type="ORF">FEI15_07525</name>
</gene>
<name>A0A5R8LPX6_LACZE</name>
<protein>
    <submittedName>
        <fullName evidence="2">Uncharacterized protein</fullName>
    </submittedName>
</protein>
<feature type="transmembrane region" description="Helical" evidence="1">
    <location>
        <begin position="73"/>
        <end position="93"/>
    </location>
</feature>
<accession>A0A5R8LPX6</accession>